<sequence>MTQVLQRTKAVKPAGARSTYARVVRTERVSPSFVRVVLTGADDTLARTFVPMGYDQWFRLFLAAPGRDLPVLPDGGPEGWYSRWMELDPEDRGSVRNYTVRAARPLTDGGWEIDVDFVVHTDPATGEVAGVAAAWALGARPGDVVGMLDQGTFYATGPVAGKAVVVVDESGLPAAEGIARSLPVDEHAVFLIEVAHPEDRRPLPSFASTRVRWAVREPGAAPGDAALALLHEERLEPTDYVYAVGETALALGARAWAQRAGVPKAQVDFCAYWRR</sequence>
<dbReference type="RefSeq" id="WP_251839158.1">
    <property type="nucleotide sequence ID" value="NZ_JACSPO010000002.1"/>
</dbReference>
<dbReference type="InterPro" id="IPR039261">
    <property type="entry name" value="FNR_nucleotide-bd"/>
</dbReference>
<evidence type="ECO:0000313" key="3">
    <source>
        <dbReference type="Proteomes" id="UP000661894"/>
    </source>
</evidence>
<dbReference type="PANTHER" id="PTHR30157">
    <property type="entry name" value="FERRIC REDUCTASE, NADPH-DEPENDENT"/>
    <property type="match status" value="1"/>
</dbReference>
<dbReference type="CDD" id="cd06193">
    <property type="entry name" value="siderophore_interacting"/>
    <property type="match status" value="1"/>
</dbReference>
<feature type="domain" description="FAD-binding FR-type" evidence="1">
    <location>
        <begin position="16"/>
        <end position="165"/>
    </location>
</feature>
<dbReference type="EMBL" id="JACSPO010000002">
    <property type="protein sequence ID" value="MBD8062047.1"/>
    <property type="molecule type" value="Genomic_DNA"/>
</dbReference>
<accession>A0ABR8Z154</accession>
<dbReference type="SUPFAM" id="SSF63380">
    <property type="entry name" value="Riboflavin synthase domain-like"/>
    <property type="match status" value="1"/>
</dbReference>
<reference evidence="2 3" key="1">
    <citation type="submission" date="2020-08" db="EMBL/GenBank/DDBJ databases">
        <title>A Genomic Blueprint of the Chicken Gut Microbiome.</title>
        <authorList>
            <person name="Gilroy R."/>
            <person name="Ravi A."/>
            <person name="Getino M."/>
            <person name="Pursley I."/>
            <person name="Horton D.L."/>
            <person name="Alikhan N.-F."/>
            <person name="Baker D."/>
            <person name="Gharbi K."/>
            <person name="Hall N."/>
            <person name="Watson M."/>
            <person name="Adriaenssens E.M."/>
            <person name="Foster-Nyarko E."/>
            <person name="Jarju S."/>
            <person name="Secka A."/>
            <person name="Antonio M."/>
            <person name="Oren A."/>
            <person name="Chaudhuri R."/>
            <person name="La Ragione R.M."/>
            <person name="Hildebrand F."/>
            <person name="Pallen M.J."/>
        </authorList>
    </citation>
    <scope>NUCLEOTIDE SEQUENCE [LARGE SCALE GENOMIC DNA]</scope>
    <source>
        <strain evidence="2 3">Sa1BUA1</strain>
    </source>
</reference>
<protein>
    <submittedName>
        <fullName evidence="2">Siderophore-interacting protein</fullName>
    </submittedName>
</protein>
<evidence type="ECO:0000313" key="2">
    <source>
        <dbReference type="EMBL" id="MBD8062047.1"/>
    </source>
</evidence>
<organism evidence="2 3">
    <name type="scientific">Oceanitalea stevensii</name>
    <dbReference type="NCBI Taxonomy" id="2763072"/>
    <lineage>
        <taxon>Bacteria</taxon>
        <taxon>Bacillati</taxon>
        <taxon>Actinomycetota</taxon>
        <taxon>Actinomycetes</taxon>
        <taxon>Micrococcales</taxon>
        <taxon>Bogoriellaceae</taxon>
        <taxon>Georgenia</taxon>
    </lineage>
</organism>
<dbReference type="Gene3D" id="2.40.30.10">
    <property type="entry name" value="Translation factors"/>
    <property type="match status" value="1"/>
</dbReference>
<dbReference type="PROSITE" id="PS51384">
    <property type="entry name" value="FAD_FR"/>
    <property type="match status" value="1"/>
</dbReference>
<name>A0ABR8Z154_9MICO</name>
<dbReference type="Pfam" id="PF08021">
    <property type="entry name" value="FAD_binding_9"/>
    <property type="match status" value="1"/>
</dbReference>
<evidence type="ECO:0000259" key="1">
    <source>
        <dbReference type="PROSITE" id="PS51384"/>
    </source>
</evidence>
<dbReference type="Gene3D" id="3.40.50.80">
    <property type="entry name" value="Nucleotide-binding domain of ferredoxin-NADP reductase (FNR) module"/>
    <property type="match status" value="1"/>
</dbReference>
<proteinExistence type="predicted"/>
<dbReference type="Proteomes" id="UP000661894">
    <property type="component" value="Unassembled WGS sequence"/>
</dbReference>
<dbReference type="InterPro" id="IPR017927">
    <property type="entry name" value="FAD-bd_FR_type"/>
</dbReference>
<dbReference type="InterPro" id="IPR013113">
    <property type="entry name" value="SIP_FAD-bd"/>
</dbReference>
<dbReference type="InterPro" id="IPR007037">
    <property type="entry name" value="SIP_rossman_dom"/>
</dbReference>
<gene>
    <name evidence="2" type="ORF">H9624_06900</name>
</gene>
<dbReference type="InterPro" id="IPR039374">
    <property type="entry name" value="SIP_fam"/>
</dbReference>
<comment type="caution">
    <text evidence="2">The sequence shown here is derived from an EMBL/GenBank/DDBJ whole genome shotgun (WGS) entry which is preliminary data.</text>
</comment>
<dbReference type="PANTHER" id="PTHR30157:SF0">
    <property type="entry name" value="NADPH-DEPENDENT FERRIC-CHELATE REDUCTASE"/>
    <property type="match status" value="1"/>
</dbReference>
<keyword evidence="3" id="KW-1185">Reference proteome</keyword>
<dbReference type="InterPro" id="IPR017938">
    <property type="entry name" value="Riboflavin_synthase-like_b-brl"/>
</dbReference>
<dbReference type="Pfam" id="PF04954">
    <property type="entry name" value="SIP"/>
    <property type="match status" value="1"/>
</dbReference>